<dbReference type="PANTHER" id="PTHR12143">
    <property type="entry name" value="PEPTIDE N-GLYCANASE PNGASE -RELATED"/>
    <property type="match status" value="1"/>
</dbReference>
<name>A0AA38CV84_9MICO</name>
<evidence type="ECO:0000313" key="4">
    <source>
        <dbReference type="Proteomes" id="UP001157161"/>
    </source>
</evidence>
<evidence type="ECO:0000259" key="2">
    <source>
        <dbReference type="Pfam" id="PF17678"/>
    </source>
</evidence>
<dbReference type="Pfam" id="PF17678">
    <property type="entry name" value="Glyco_hydro_92N"/>
    <property type="match status" value="1"/>
</dbReference>
<organism evidence="3 4">
    <name type="scientific">Litorihabitans aurantiacus</name>
    <dbReference type="NCBI Taxonomy" id="1930061"/>
    <lineage>
        <taxon>Bacteria</taxon>
        <taxon>Bacillati</taxon>
        <taxon>Actinomycetota</taxon>
        <taxon>Actinomycetes</taxon>
        <taxon>Micrococcales</taxon>
        <taxon>Beutenbergiaceae</taxon>
        <taxon>Litorihabitans</taxon>
    </lineage>
</organism>
<feature type="compositionally biased region" description="Low complexity" evidence="1">
    <location>
        <begin position="213"/>
        <end position="228"/>
    </location>
</feature>
<dbReference type="InterPro" id="IPR041371">
    <property type="entry name" value="GH92_N"/>
</dbReference>
<evidence type="ECO:0000256" key="1">
    <source>
        <dbReference type="SAM" id="MobiDB-lite"/>
    </source>
</evidence>
<feature type="domain" description="Glycosyl hydrolase family 92 N-terminal" evidence="2">
    <location>
        <begin position="16"/>
        <end position="215"/>
    </location>
</feature>
<reference evidence="3" key="1">
    <citation type="journal article" date="2014" name="Int. J. Syst. Evol. Microbiol.">
        <title>Complete genome sequence of Corynebacterium casei LMG S-19264T (=DSM 44701T), isolated from a smear-ripened cheese.</title>
        <authorList>
            <consortium name="US DOE Joint Genome Institute (JGI-PGF)"/>
            <person name="Walter F."/>
            <person name="Albersmeier A."/>
            <person name="Kalinowski J."/>
            <person name="Ruckert C."/>
        </authorList>
    </citation>
    <scope>NUCLEOTIDE SEQUENCE</scope>
    <source>
        <strain evidence="3">NBRC 112290</strain>
    </source>
</reference>
<dbReference type="Gene3D" id="2.70.98.10">
    <property type="match status" value="1"/>
</dbReference>
<accession>A0AA38CV84</accession>
<dbReference type="GO" id="GO:0030246">
    <property type="term" value="F:carbohydrate binding"/>
    <property type="evidence" value="ECO:0007669"/>
    <property type="project" value="InterPro"/>
</dbReference>
<reference evidence="3" key="2">
    <citation type="submission" date="2023-02" db="EMBL/GenBank/DDBJ databases">
        <authorList>
            <person name="Sun Q."/>
            <person name="Mori K."/>
        </authorList>
    </citation>
    <scope>NUCLEOTIDE SEQUENCE</scope>
    <source>
        <strain evidence="3">NBRC 112290</strain>
    </source>
</reference>
<dbReference type="GO" id="GO:0000224">
    <property type="term" value="F:peptide-N4-(N-acetyl-beta-glucosaminyl)asparagine amidase activity"/>
    <property type="evidence" value="ECO:0007669"/>
    <property type="project" value="TreeGrafter"/>
</dbReference>
<comment type="caution">
    <text evidence="3">The sequence shown here is derived from an EMBL/GenBank/DDBJ whole genome shotgun (WGS) entry which is preliminary data.</text>
</comment>
<evidence type="ECO:0000313" key="3">
    <source>
        <dbReference type="EMBL" id="GMA32590.1"/>
    </source>
</evidence>
<keyword evidence="4" id="KW-1185">Reference proteome</keyword>
<protein>
    <recommendedName>
        <fullName evidence="2">Glycosyl hydrolase family 92 N-terminal domain-containing protein</fullName>
    </recommendedName>
</protein>
<feature type="region of interest" description="Disordered" evidence="1">
    <location>
        <begin position="206"/>
        <end position="238"/>
    </location>
</feature>
<gene>
    <name evidence="3" type="ORF">GCM10025875_25820</name>
</gene>
<dbReference type="GO" id="GO:0005829">
    <property type="term" value="C:cytosol"/>
    <property type="evidence" value="ECO:0007669"/>
    <property type="project" value="TreeGrafter"/>
</dbReference>
<dbReference type="EMBL" id="BSUM01000001">
    <property type="protein sequence ID" value="GMA32590.1"/>
    <property type="molecule type" value="Genomic_DNA"/>
</dbReference>
<dbReference type="Proteomes" id="UP001157161">
    <property type="component" value="Unassembled WGS sequence"/>
</dbReference>
<dbReference type="InterPro" id="IPR014718">
    <property type="entry name" value="GH-type_carb-bd"/>
</dbReference>
<dbReference type="PANTHER" id="PTHR12143:SF39">
    <property type="entry name" value="SECRETED PROTEIN"/>
    <property type="match status" value="1"/>
</dbReference>
<dbReference type="InterPro" id="IPR050883">
    <property type="entry name" value="PNGase"/>
</dbReference>
<dbReference type="AlphaFoldDB" id="A0AA38CV84"/>
<feature type="compositionally biased region" description="Basic residues" evidence="1">
    <location>
        <begin position="229"/>
        <end position="238"/>
    </location>
</feature>
<dbReference type="GO" id="GO:0006516">
    <property type="term" value="P:glycoprotein catabolic process"/>
    <property type="evidence" value="ECO:0007669"/>
    <property type="project" value="TreeGrafter"/>
</dbReference>
<proteinExistence type="predicted"/>
<sequence>MGASADPAAEEGLTQHVNPFIGSQDDGNTYPGASVPFGMVQFSPDNGHMTGYDYTRTSIRGFSMVHLSGVGCGLGGLMPMLPTTGTPSDTRYESYALPYSHDDEEAAPGYYRVGLQAPAGTIDAELAATEHTAIARYTFPSTTEATVLLNPGQSLNTVTDSTTRVVDARTVETAITSRGFCQDTPPFTVHTRTTFDRDIASFGTWVDDERTPARSSPTARAPAPGSPSTRRRTPTSRS</sequence>